<dbReference type="PANTHER" id="PTHR38396:SF1">
    <property type="entry name" value="TRANSMEMBRANE PROTEIN"/>
    <property type="match status" value="1"/>
</dbReference>
<evidence type="ECO:0000256" key="1">
    <source>
        <dbReference type="SAM" id="Phobius"/>
    </source>
</evidence>
<sequence length="121" mass="13095">MERTFVLIFFFWAALTIITPALILLSENSKLDLVANGEKLEGMKAESGSIMGYTEKHPGNTPIALPLMAAPETAPAPAPTLKPAVIAALKARKAILTRVFLRSTDTGDESKVNLRARLHLI</sequence>
<dbReference type="AlphaFoldDB" id="A0A5N6RLH5"/>
<dbReference type="EMBL" id="CM017327">
    <property type="protein sequence ID" value="KAE8100261.1"/>
    <property type="molecule type" value="Genomic_DNA"/>
</dbReference>
<keyword evidence="3" id="KW-1185">Reference proteome</keyword>
<keyword evidence="1" id="KW-0472">Membrane</keyword>
<proteinExistence type="predicted"/>
<dbReference type="PANTHER" id="PTHR38396">
    <property type="entry name" value="TRANSMEMBRANE PROTEIN"/>
    <property type="match status" value="1"/>
</dbReference>
<gene>
    <name evidence="2" type="ORF">FH972_018176</name>
</gene>
<keyword evidence="1" id="KW-0812">Transmembrane</keyword>
<keyword evidence="1" id="KW-1133">Transmembrane helix</keyword>
<dbReference type="Proteomes" id="UP000327013">
    <property type="component" value="Chromosome 7"/>
</dbReference>
<name>A0A5N6RLH5_9ROSI</name>
<feature type="transmembrane region" description="Helical" evidence="1">
    <location>
        <begin position="6"/>
        <end position="25"/>
    </location>
</feature>
<organism evidence="2 3">
    <name type="scientific">Carpinus fangiana</name>
    <dbReference type="NCBI Taxonomy" id="176857"/>
    <lineage>
        <taxon>Eukaryota</taxon>
        <taxon>Viridiplantae</taxon>
        <taxon>Streptophyta</taxon>
        <taxon>Embryophyta</taxon>
        <taxon>Tracheophyta</taxon>
        <taxon>Spermatophyta</taxon>
        <taxon>Magnoliopsida</taxon>
        <taxon>eudicotyledons</taxon>
        <taxon>Gunneridae</taxon>
        <taxon>Pentapetalae</taxon>
        <taxon>rosids</taxon>
        <taxon>fabids</taxon>
        <taxon>Fagales</taxon>
        <taxon>Betulaceae</taxon>
        <taxon>Carpinus</taxon>
    </lineage>
</organism>
<accession>A0A5N6RLH5</accession>
<evidence type="ECO:0000313" key="3">
    <source>
        <dbReference type="Proteomes" id="UP000327013"/>
    </source>
</evidence>
<reference evidence="2 3" key="1">
    <citation type="submission" date="2019-06" db="EMBL/GenBank/DDBJ databases">
        <title>A chromosomal-level reference genome of Carpinus fangiana (Coryloideae, Betulaceae).</title>
        <authorList>
            <person name="Yang X."/>
            <person name="Wang Z."/>
            <person name="Zhang L."/>
            <person name="Hao G."/>
            <person name="Liu J."/>
            <person name="Yang Y."/>
        </authorList>
    </citation>
    <scope>NUCLEOTIDE SEQUENCE [LARGE SCALE GENOMIC DNA]</scope>
    <source>
        <strain evidence="2">Cfa_2016G</strain>
        <tissue evidence="2">Leaf</tissue>
    </source>
</reference>
<protein>
    <submittedName>
        <fullName evidence="2">Uncharacterized protein</fullName>
    </submittedName>
</protein>
<dbReference type="OrthoDB" id="1304015at2759"/>
<evidence type="ECO:0000313" key="2">
    <source>
        <dbReference type="EMBL" id="KAE8100261.1"/>
    </source>
</evidence>